<dbReference type="Proteomes" id="UP001631969">
    <property type="component" value="Unassembled WGS sequence"/>
</dbReference>
<evidence type="ECO:0000313" key="1">
    <source>
        <dbReference type="EMBL" id="MFM9331704.1"/>
    </source>
</evidence>
<accession>A0ACC7P623</accession>
<protein>
    <submittedName>
        <fullName evidence="1">Carboxypeptidase regulatory-like domain-containing protein</fullName>
    </submittedName>
</protein>
<reference evidence="1" key="1">
    <citation type="submission" date="2024-12" db="EMBL/GenBank/DDBJ databases">
        <authorList>
            <person name="Wu N."/>
        </authorList>
    </citation>
    <scope>NUCLEOTIDE SEQUENCE</scope>
    <source>
        <strain evidence="1">P15</strain>
    </source>
</reference>
<dbReference type="EMBL" id="JBJURJ010000021">
    <property type="protein sequence ID" value="MFM9331704.1"/>
    <property type="molecule type" value="Genomic_DNA"/>
</dbReference>
<keyword evidence="2" id="KW-1185">Reference proteome</keyword>
<organism evidence="1 2">
    <name type="scientific">Paenibacillus mesotrionivorans</name>
    <dbReference type="NCBI Taxonomy" id="3160968"/>
    <lineage>
        <taxon>Bacteria</taxon>
        <taxon>Bacillati</taxon>
        <taxon>Bacillota</taxon>
        <taxon>Bacilli</taxon>
        <taxon>Bacillales</taxon>
        <taxon>Paenibacillaceae</taxon>
        <taxon>Paenibacillus</taxon>
    </lineage>
</organism>
<proteinExistence type="predicted"/>
<comment type="caution">
    <text evidence="1">The sequence shown here is derived from an EMBL/GenBank/DDBJ whole genome shotgun (WGS) entry which is preliminary data.</text>
</comment>
<name>A0ACC7P623_9BACL</name>
<gene>
    <name evidence="1" type="ORF">ACI1P1_25730</name>
</gene>
<sequence>MPFPSNVQFTPITVGGKPPTANVDPAFPASLDIVGNSQFPPAYFAYDGRNVYFRFRLRGDPRSRTGFLNQTWGVLLDLNNNPSSYEWMFTLNGGTSQINLIQNTSVGSNPLTDPAERNNFSRPVNNFDLARATLTQDGSNFGGQENYFLDYFVDQGTFFSQLVINANTVLRFLFFTSTLANQVNRDYLPFSDPVTLNQANVRAQLSVSQSLVNPPSAIPSGSIASLNGRFTVSNTGSSAASSVFATIPFLPDRVDSFRITSVNIGNANFNALTSTLSWNIGTLASGATVELTYNLGAVFNQAGTRPFNSFTVTGIDQFTGNMLPNITGSLEVAVQAGGSLSGLVQNTNGLPQPDVTVTLTAQGGTVPVSSTVTNSDGVYSLTNVPPGNYILSLTNPLFLPQSIDVSIAANTGIVLNVLLQPLPATLQGTVTSALDGAPVPGAVLNVSNQSNVRIATVTTDANGQYSLGNLPPGVSITVSVAAPNFQLQNADFFLDPGATRVFNPVLAPSPASVSGTVSGADGLPIAGATVTVLDRNSNVQAETATNVNGQYTISSLVPGAAYQIRATAPFFQTSLTGLQTAPGEAATLNFTLQPSPGSITGTVTEEGTGLPLEGISVRVYDSRDLTVNTTLTDAGGQFAITSLPPDSYTLLFSSSVFAARTIGATVRPGENTVVNVRLVRLTGSLEGIVRRTDGQPLVSANISVIDNGTVVARDTTDAEGEFMISGLFPKSYTVNAAAEGFATKTLGVFIRPLETSILEFALESTTGIIRGAVTDSAGAPLAGALIGLNSNLLGISMLRERTVTDNQGIFLLRDISPGDYVLSIMLRGFQNAIISTTVRADTLTGLSIPLLPNPGSIQGTVVDDEGAPIAPAVSVNVRINDINGGLATTPPVDSASQFRADDLAPGTYSVYASATGYRTESTTVTVLSGEETATTIVLAPLPGFIQGTIADRQSRLPIGGAMVKAVTQNGIVLGTAMTDQNGFYQIDGLRPGSYVVLTQAQNYNIAQTGAIIKPDTVTQTDILLDQLPGSIEGRVEPPVPRILVQLFTLQNTPVSSVYSQEDGTFRFTNLAASQYILNAHAVAYSSGPVGALVTPGQTANCIIQLFPNPGTVSGTITAADGRPLPNAVVQVLDRNESPRGRAQSDSAGRYFIGELPAGILSLVTSAPGFASESLAVQLQPGQELAGIDFVLSPNPGGISGLVTDLATDLPINGAEVNIRFSEASGLSVAAVTTSQFGEFLVNDLAPSSYALTVFAPGYQTGFIGAIVESDQITNASVMLAAQPGTIRGQVLTVDDAELTSNNTYIKLFTSSGTLIQTLFADSSGRFVLEDLAPDIYSLSATAEDHATDSQTVLLGPGELKLIVFRLVPVLSFVSGIVTDAVTRLPIVGALVTVNSRTTLPIDTTFTDQLGQFMFDSISAGRRVLTVTADGYGTFTSGILAGAGFATTFLRVELEPLPGAVFGFVTNIEDGSAIAGAEVTLLTDAQETFATLISDISGSYAFRLLSPGRYLSFATAQGFALQNGTFTVGPGESTKASFTLQPLPGSFTGRITDKATGAPLNSIGIFVRHLNNFAQVAGLGSTDAEGVFLIDNLPAGNYVVNISEIGFVATQSSFFVGRGETVRRDFPLARTSSIIIGDVTNENGTKLPGSLVVATDPNGVIVGQGAADNEGRFSVGTGTGTPGGLLHVVGVADGREYQLVDVAVPNESTLRVDLTLPANKAAIIGEVQNQQTGAPVSNMIITAFTESRVFLVSVASDAEGLYSINNLPQGTYIISVSGQSYGSTAALITVPASGVVRLNLQVPTAFGTLMGRIFDQNGRMLYEALSEVFLPNEARQTAQVQAFHPQPSSGNGNGGLREAFTFMRSVISNESGQYSLSNLPAGTLGALFSFPGKQSKRVGFIINNNQTTYLDVVLLDEEEPEE</sequence>
<evidence type="ECO:0000313" key="2">
    <source>
        <dbReference type="Proteomes" id="UP001631969"/>
    </source>
</evidence>